<reference evidence="1" key="2">
    <citation type="journal article" date="2022" name="Microbiol. Resour. Announc.">
        <title>Metagenome Sequencing to Explore Phylogenomics of Terrestrial Cyanobacteria.</title>
        <authorList>
            <person name="Ward R.D."/>
            <person name="Stajich J.E."/>
            <person name="Johansen J.R."/>
            <person name="Huntemann M."/>
            <person name="Clum A."/>
            <person name="Foster B."/>
            <person name="Foster B."/>
            <person name="Roux S."/>
            <person name="Palaniappan K."/>
            <person name="Varghese N."/>
            <person name="Mukherjee S."/>
            <person name="Reddy T.B.K."/>
            <person name="Daum C."/>
            <person name="Copeland A."/>
            <person name="Chen I.A."/>
            <person name="Ivanova N.N."/>
            <person name="Kyrpides N.C."/>
            <person name="Shapiro N."/>
            <person name="Eloe-Fadrosh E.A."/>
            <person name="Pietrasiak N."/>
        </authorList>
    </citation>
    <scope>NUCLEOTIDE SEQUENCE</scope>
    <source>
        <strain evidence="1">UHER 2000/2452</strain>
    </source>
</reference>
<name>A0A951QCP0_9CYAN</name>
<gene>
    <name evidence="1" type="ORF">KME15_11745</name>
</gene>
<dbReference type="AlphaFoldDB" id="A0A951QCP0"/>
<comment type="caution">
    <text evidence="1">The sequence shown here is derived from an EMBL/GenBank/DDBJ whole genome shotgun (WGS) entry which is preliminary data.</text>
</comment>
<dbReference type="Proteomes" id="UP000757435">
    <property type="component" value="Unassembled WGS sequence"/>
</dbReference>
<evidence type="ECO:0000313" key="2">
    <source>
        <dbReference type="Proteomes" id="UP000757435"/>
    </source>
</evidence>
<dbReference type="EMBL" id="JAHHHD010000011">
    <property type="protein sequence ID" value="MBW4659340.1"/>
    <property type="molecule type" value="Genomic_DNA"/>
</dbReference>
<organism evidence="1 2">
    <name type="scientific">Drouetiella hepatica Uher 2000/2452</name>
    <dbReference type="NCBI Taxonomy" id="904376"/>
    <lineage>
        <taxon>Bacteria</taxon>
        <taxon>Bacillati</taxon>
        <taxon>Cyanobacteriota</taxon>
        <taxon>Cyanophyceae</taxon>
        <taxon>Oculatellales</taxon>
        <taxon>Oculatellaceae</taxon>
        <taxon>Drouetiella</taxon>
    </lineage>
</organism>
<evidence type="ECO:0000313" key="1">
    <source>
        <dbReference type="EMBL" id="MBW4659340.1"/>
    </source>
</evidence>
<protein>
    <submittedName>
        <fullName evidence="1">Uncharacterized protein</fullName>
    </submittedName>
</protein>
<proteinExistence type="predicted"/>
<sequence>MSYPEIKATLTDAELQEIKQAIATIQQNLPFLITLSADERKRLYKMGDKRLAFVQNSLNAAQSNRNILPASFDLEGFANDYRLTLSLNELLMLLHQLTEQVDDTLVAVSSEAMSSSLTVYDYVKTAAKKTPGLKAIAEQLGTLFKAMKSKSTKAIAVPAAEPFKQAS</sequence>
<reference evidence="1" key="1">
    <citation type="submission" date="2021-05" db="EMBL/GenBank/DDBJ databases">
        <authorList>
            <person name="Pietrasiak N."/>
            <person name="Ward R."/>
            <person name="Stajich J.E."/>
            <person name="Kurbessoian T."/>
        </authorList>
    </citation>
    <scope>NUCLEOTIDE SEQUENCE</scope>
    <source>
        <strain evidence="1">UHER 2000/2452</strain>
    </source>
</reference>
<accession>A0A951QCP0</accession>